<evidence type="ECO:0000313" key="1">
    <source>
        <dbReference type="EMBL" id="KAH0573090.1"/>
    </source>
</evidence>
<gene>
    <name evidence="1" type="ORF">SS50377_25208</name>
</gene>
<dbReference type="Proteomes" id="UP000018208">
    <property type="component" value="Unassembled WGS sequence"/>
</dbReference>
<dbReference type="GeneID" id="94299231"/>
<dbReference type="AlphaFoldDB" id="A0A9P8LRW4"/>
<accession>A0A9P8LRW4</accession>
<protein>
    <submittedName>
        <fullName evidence="1">Uncharacterized protein</fullName>
    </submittedName>
</protein>
<sequence>MVTLVWKQIQLSQIVLRIFFDVQLQGIEPVAAILSGNSLLQSASTDKMYTTRVVSVRLTGVRILEMIQIWSMKVWQKQDMPREPAQCRRYIQYILSIMRSHIHMELSWLYSSSIKFCINTTSFVVK</sequence>
<reference evidence="1 2" key="1">
    <citation type="journal article" date="2014" name="PLoS Genet.">
        <title>The Genome of Spironucleus salmonicida Highlights a Fish Pathogen Adapted to Fluctuating Environments.</title>
        <authorList>
            <person name="Xu F."/>
            <person name="Jerlstrom-Hultqvist J."/>
            <person name="Einarsson E."/>
            <person name="Astvaldsson A."/>
            <person name="Svard S.G."/>
            <person name="Andersson J.O."/>
        </authorList>
    </citation>
    <scope>NUCLEOTIDE SEQUENCE [LARGE SCALE GENOMIC DNA]</scope>
    <source>
        <strain evidence="1 2">ATCC 50377</strain>
    </source>
</reference>
<organism evidence="1 2">
    <name type="scientific">Spironucleus salmonicida</name>
    <dbReference type="NCBI Taxonomy" id="348837"/>
    <lineage>
        <taxon>Eukaryota</taxon>
        <taxon>Metamonada</taxon>
        <taxon>Diplomonadida</taxon>
        <taxon>Hexamitidae</taxon>
        <taxon>Hexamitinae</taxon>
        <taxon>Spironucleus</taxon>
    </lineage>
</organism>
<evidence type="ECO:0000313" key="2">
    <source>
        <dbReference type="Proteomes" id="UP000018208"/>
    </source>
</evidence>
<name>A0A9P8LRW4_9EUKA</name>
<dbReference type="EMBL" id="AUWU02000005">
    <property type="protein sequence ID" value="KAH0573090.1"/>
    <property type="molecule type" value="Genomic_DNA"/>
</dbReference>
<proteinExistence type="predicted"/>
<dbReference type="KEGG" id="ssao:94299231"/>
<comment type="caution">
    <text evidence="1">The sequence shown here is derived from an EMBL/GenBank/DDBJ whole genome shotgun (WGS) entry which is preliminary data.</text>
</comment>
<keyword evidence="2" id="KW-1185">Reference proteome</keyword>
<dbReference type="RefSeq" id="XP_067763863.1">
    <property type="nucleotide sequence ID" value="XM_067909042.1"/>
</dbReference>